<dbReference type="Gene3D" id="1.10.260.40">
    <property type="entry name" value="lambda repressor-like DNA-binding domains"/>
    <property type="match status" value="1"/>
</dbReference>
<protein>
    <submittedName>
        <fullName evidence="5">LacI family DNA-binding transcriptional regulator</fullName>
    </submittedName>
</protein>
<evidence type="ECO:0000313" key="5">
    <source>
        <dbReference type="EMBL" id="GAA0770184.1"/>
    </source>
</evidence>
<sequence>MPTIKDVAQLAGVGVGTASRVLSGRGSFSAKAAARVASAVQTLDFRPSTIARALVTQVSGTIGVYVPDFKGPFYGPMLHAVESELRSHERHMVAANGCGQASMRRQAQDGVRFLMDRGCDGILVTTNALTDADLLALQERFPHVAVVNREVVRMKAACFSVDHHAAGRLAGRAFLDHGHRQLAVIAGLAEAPDNRQRLQGFFDELATAGIAREQVPCVDGLFTAKGGSEATGALLAGGAQFTGLFCCNDLMAMGAIARLHAAGKRMPEEVSVIGYDDADEMAAYLSPSLTSIRIAIDNMGLNACRMLLNQCYAMSLPLVHEFQPELVLRNSLGPAPG</sequence>
<dbReference type="SUPFAM" id="SSF53822">
    <property type="entry name" value="Periplasmic binding protein-like I"/>
    <property type="match status" value="1"/>
</dbReference>
<dbReference type="CDD" id="cd01392">
    <property type="entry name" value="HTH_LacI"/>
    <property type="match status" value="1"/>
</dbReference>
<dbReference type="SMART" id="SM00354">
    <property type="entry name" value="HTH_LACI"/>
    <property type="match status" value="1"/>
</dbReference>
<dbReference type="Pfam" id="PF13377">
    <property type="entry name" value="Peripla_BP_3"/>
    <property type="match status" value="1"/>
</dbReference>
<keyword evidence="2 5" id="KW-0238">DNA-binding</keyword>
<dbReference type="EMBL" id="BAAAEW010000049">
    <property type="protein sequence ID" value="GAA0770184.1"/>
    <property type="molecule type" value="Genomic_DNA"/>
</dbReference>
<evidence type="ECO:0000313" key="6">
    <source>
        <dbReference type="Proteomes" id="UP001500279"/>
    </source>
</evidence>
<feature type="domain" description="HTH lacI-type" evidence="4">
    <location>
        <begin position="2"/>
        <end position="56"/>
    </location>
</feature>
<keyword evidence="3" id="KW-0804">Transcription</keyword>
<name>A0ABN1KL78_9BURK</name>
<dbReference type="InterPro" id="IPR046335">
    <property type="entry name" value="LacI/GalR-like_sensor"/>
</dbReference>
<dbReference type="PANTHER" id="PTHR30146:SF109">
    <property type="entry name" value="HTH-TYPE TRANSCRIPTIONAL REGULATOR GALS"/>
    <property type="match status" value="1"/>
</dbReference>
<dbReference type="RefSeq" id="WP_141287087.1">
    <property type="nucleotide sequence ID" value="NZ_BAAAEW010000049.1"/>
</dbReference>
<reference evidence="5 6" key="1">
    <citation type="journal article" date="2019" name="Int. J. Syst. Evol. Microbiol.">
        <title>The Global Catalogue of Microorganisms (GCM) 10K type strain sequencing project: providing services to taxonomists for standard genome sequencing and annotation.</title>
        <authorList>
            <consortium name="The Broad Institute Genomics Platform"/>
            <consortium name="The Broad Institute Genome Sequencing Center for Infectious Disease"/>
            <person name="Wu L."/>
            <person name="Ma J."/>
        </authorList>
    </citation>
    <scope>NUCLEOTIDE SEQUENCE [LARGE SCALE GENOMIC DNA]</scope>
    <source>
        <strain evidence="5 6">JCM 15503</strain>
    </source>
</reference>
<dbReference type="CDD" id="cd06270">
    <property type="entry name" value="PBP1_GalS-like"/>
    <property type="match status" value="1"/>
</dbReference>
<dbReference type="InterPro" id="IPR010982">
    <property type="entry name" value="Lambda_DNA-bd_dom_sf"/>
</dbReference>
<dbReference type="Proteomes" id="UP001500279">
    <property type="component" value="Unassembled WGS sequence"/>
</dbReference>
<keyword evidence="1" id="KW-0805">Transcription regulation</keyword>
<evidence type="ECO:0000256" key="1">
    <source>
        <dbReference type="ARBA" id="ARBA00023015"/>
    </source>
</evidence>
<evidence type="ECO:0000256" key="2">
    <source>
        <dbReference type="ARBA" id="ARBA00023125"/>
    </source>
</evidence>
<dbReference type="PANTHER" id="PTHR30146">
    <property type="entry name" value="LACI-RELATED TRANSCRIPTIONAL REPRESSOR"/>
    <property type="match status" value="1"/>
</dbReference>
<dbReference type="Pfam" id="PF00356">
    <property type="entry name" value="LacI"/>
    <property type="match status" value="1"/>
</dbReference>
<keyword evidence="6" id="KW-1185">Reference proteome</keyword>
<evidence type="ECO:0000256" key="3">
    <source>
        <dbReference type="ARBA" id="ARBA00023163"/>
    </source>
</evidence>
<dbReference type="InterPro" id="IPR000843">
    <property type="entry name" value="HTH_LacI"/>
</dbReference>
<proteinExistence type="predicted"/>
<dbReference type="Gene3D" id="3.40.50.2300">
    <property type="match status" value="2"/>
</dbReference>
<evidence type="ECO:0000259" key="4">
    <source>
        <dbReference type="PROSITE" id="PS50932"/>
    </source>
</evidence>
<organism evidence="5 6">
    <name type="scientific">Ideonella azotifigens</name>
    <dbReference type="NCBI Taxonomy" id="513160"/>
    <lineage>
        <taxon>Bacteria</taxon>
        <taxon>Pseudomonadati</taxon>
        <taxon>Pseudomonadota</taxon>
        <taxon>Betaproteobacteria</taxon>
        <taxon>Burkholderiales</taxon>
        <taxon>Sphaerotilaceae</taxon>
        <taxon>Ideonella</taxon>
    </lineage>
</organism>
<gene>
    <name evidence="5" type="ORF">GCM10009107_61740</name>
</gene>
<dbReference type="InterPro" id="IPR028082">
    <property type="entry name" value="Peripla_BP_I"/>
</dbReference>
<comment type="caution">
    <text evidence="5">The sequence shown here is derived from an EMBL/GenBank/DDBJ whole genome shotgun (WGS) entry which is preliminary data.</text>
</comment>
<dbReference type="SUPFAM" id="SSF47413">
    <property type="entry name" value="lambda repressor-like DNA-binding domains"/>
    <property type="match status" value="1"/>
</dbReference>
<accession>A0ABN1KL78</accession>
<dbReference type="PROSITE" id="PS00356">
    <property type="entry name" value="HTH_LACI_1"/>
    <property type="match status" value="1"/>
</dbReference>
<dbReference type="PROSITE" id="PS50932">
    <property type="entry name" value="HTH_LACI_2"/>
    <property type="match status" value="1"/>
</dbReference>
<dbReference type="GO" id="GO:0003677">
    <property type="term" value="F:DNA binding"/>
    <property type="evidence" value="ECO:0007669"/>
    <property type="project" value="UniProtKB-KW"/>
</dbReference>